<feature type="compositionally biased region" description="Basic residues" evidence="1">
    <location>
        <begin position="69"/>
        <end position="78"/>
    </location>
</feature>
<dbReference type="Proteomes" id="UP000245783">
    <property type="component" value="Unassembled WGS sequence"/>
</dbReference>
<gene>
    <name evidence="2" type="ORF">IE81DRAFT_329388</name>
</gene>
<organism evidence="2 3">
    <name type="scientific">Ceraceosorus guamensis</name>
    <dbReference type="NCBI Taxonomy" id="1522189"/>
    <lineage>
        <taxon>Eukaryota</taxon>
        <taxon>Fungi</taxon>
        <taxon>Dikarya</taxon>
        <taxon>Basidiomycota</taxon>
        <taxon>Ustilaginomycotina</taxon>
        <taxon>Exobasidiomycetes</taxon>
        <taxon>Ceraceosorales</taxon>
        <taxon>Ceraceosoraceae</taxon>
        <taxon>Ceraceosorus</taxon>
    </lineage>
</organism>
<protein>
    <submittedName>
        <fullName evidence="2">Uncharacterized protein</fullName>
    </submittedName>
</protein>
<reference evidence="2 3" key="1">
    <citation type="journal article" date="2018" name="Mol. Biol. Evol.">
        <title>Broad Genomic Sampling Reveals a Smut Pathogenic Ancestry of the Fungal Clade Ustilaginomycotina.</title>
        <authorList>
            <person name="Kijpornyongpan T."/>
            <person name="Mondo S.J."/>
            <person name="Barry K."/>
            <person name="Sandor L."/>
            <person name="Lee J."/>
            <person name="Lipzen A."/>
            <person name="Pangilinan J."/>
            <person name="LaButti K."/>
            <person name="Hainaut M."/>
            <person name="Henrissat B."/>
            <person name="Grigoriev I.V."/>
            <person name="Spatafora J.W."/>
            <person name="Aime M.C."/>
        </authorList>
    </citation>
    <scope>NUCLEOTIDE SEQUENCE [LARGE SCALE GENOMIC DNA]</scope>
    <source>
        <strain evidence="2 3">MCA 4658</strain>
    </source>
</reference>
<evidence type="ECO:0000313" key="2">
    <source>
        <dbReference type="EMBL" id="PWN43610.1"/>
    </source>
</evidence>
<dbReference type="AlphaFoldDB" id="A0A316W1B6"/>
<dbReference type="GeneID" id="37037016"/>
<feature type="region of interest" description="Disordered" evidence="1">
    <location>
        <begin position="1"/>
        <end position="78"/>
    </location>
</feature>
<proteinExistence type="predicted"/>
<evidence type="ECO:0000256" key="1">
    <source>
        <dbReference type="SAM" id="MobiDB-lite"/>
    </source>
</evidence>
<feature type="compositionally biased region" description="Basic and acidic residues" evidence="1">
    <location>
        <begin position="11"/>
        <end position="20"/>
    </location>
</feature>
<keyword evidence="3" id="KW-1185">Reference proteome</keyword>
<sequence>MVPPQGLLPRSTRDDSEPRRASAAAATNGICSSSSYSYSKPHMQPAAAGREEQPSKQASEQSNCTPAHPHIRAAHGRSRRQQLHGLHCTHARDALSSCCVCRALLLRRAAAPAARKVTNLSITRCTQPESFARKRAQGGVRVTLLHLMLVGLGEWKDGRSACAAAAAAAAAARDLSRDSKDDRARVFRLVISALEPRGNRECKGASGRVKCVVEVESNGAKRGREKGGLIAVKITEAQAAHGILGATLQTAPPPRVSTRAVHEDHHLIVASWNAAQIAATAAYPRHHIHLISTTAAAATRVEGAAQARFEQPLARHAAAAAAAGAAPIAPLLLVYQSIAFAVLCAVVDFDAYRRAACMYAALFRCMSEPMQQQSLQSSVRHPITTEALEIETELSR</sequence>
<name>A0A316W1B6_9BASI</name>
<feature type="compositionally biased region" description="Polar residues" evidence="1">
    <location>
        <begin position="55"/>
        <end position="65"/>
    </location>
</feature>
<accession>A0A316W1B6</accession>
<dbReference type="EMBL" id="KZ819368">
    <property type="protein sequence ID" value="PWN43610.1"/>
    <property type="molecule type" value="Genomic_DNA"/>
</dbReference>
<evidence type="ECO:0000313" key="3">
    <source>
        <dbReference type="Proteomes" id="UP000245783"/>
    </source>
</evidence>
<dbReference type="InParanoid" id="A0A316W1B6"/>
<dbReference type="RefSeq" id="XP_025370770.1">
    <property type="nucleotide sequence ID" value="XM_025515146.1"/>
</dbReference>